<dbReference type="AlphaFoldDB" id="A0A921U8P4"/>
<proteinExistence type="predicted"/>
<comment type="caution">
    <text evidence="1">The sequence shown here is derived from an EMBL/GenBank/DDBJ whole genome shotgun (WGS) entry which is preliminary data.</text>
</comment>
<evidence type="ECO:0000313" key="2">
    <source>
        <dbReference type="Proteomes" id="UP000807115"/>
    </source>
</evidence>
<name>A0A921U8P4_SORBI</name>
<organism evidence="1 2">
    <name type="scientific">Sorghum bicolor</name>
    <name type="common">Sorghum</name>
    <name type="synonym">Sorghum vulgare</name>
    <dbReference type="NCBI Taxonomy" id="4558"/>
    <lineage>
        <taxon>Eukaryota</taxon>
        <taxon>Viridiplantae</taxon>
        <taxon>Streptophyta</taxon>
        <taxon>Embryophyta</taxon>
        <taxon>Tracheophyta</taxon>
        <taxon>Spermatophyta</taxon>
        <taxon>Magnoliopsida</taxon>
        <taxon>Liliopsida</taxon>
        <taxon>Poales</taxon>
        <taxon>Poaceae</taxon>
        <taxon>PACMAD clade</taxon>
        <taxon>Panicoideae</taxon>
        <taxon>Andropogonodae</taxon>
        <taxon>Andropogoneae</taxon>
        <taxon>Sorghinae</taxon>
        <taxon>Sorghum</taxon>
    </lineage>
</organism>
<protein>
    <submittedName>
        <fullName evidence="1">Uncharacterized protein</fullName>
    </submittedName>
</protein>
<reference evidence="1" key="1">
    <citation type="journal article" date="2019" name="BMC Genomics">
        <title>A new reference genome for Sorghum bicolor reveals high levels of sequence similarity between sweet and grain genotypes: implications for the genetics of sugar metabolism.</title>
        <authorList>
            <person name="Cooper E.A."/>
            <person name="Brenton Z.W."/>
            <person name="Flinn B.S."/>
            <person name="Jenkins J."/>
            <person name="Shu S."/>
            <person name="Flowers D."/>
            <person name="Luo F."/>
            <person name="Wang Y."/>
            <person name="Xia P."/>
            <person name="Barry K."/>
            <person name="Daum C."/>
            <person name="Lipzen A."/>
            <person name="Yoshinaga Y."/>
            <person name="Schmutz J."/>
            <person name="Saski C."/>
            <person name="Vermerris W."/>
            <person name="Kresovich S."/>
        </authorList>
    </citation>
    <scope>NUCLEOTIDE SEQUENCE</scope>
</reference>
<accession>A0A921U8P4</accession>
<reference evidence="1" key="2">
    <citation type="submission" date="2020-10" db="EMBL/GenBank/DDBJ databases">
        <authorList>
            <person name="Cooper E.A."/>
            <person name="Brenton Z.W."/>
            <person name="Flinn B.S."/>
            <person name="Jenkins J."/>
            <person name="Shu S."/>
            <person name="Flowers D."/>
            <person name="Luo F."/>
            <person name="Wang Y."/>
            <person name="Xia P."/>
            <person name="Barry K."/>
            <person name="Daum C."/>
            <person name="Lipzen A."/>
            <person name="Yoshinaga Y."/>
            <person name="Schmutz J."/>
            <person name="Saski C."/>
            <person name="Vermerris W."/>
            <person name="Kresovich S."/>
        </authorList>
    </citation>
    <scope>NUCLEOTIDE SEQUENCE</scope>
</reference>
<evidence type="ECO:0000313" key="1">
    <source>
        <dbReference type="EMBL" id="KAG0522463.1"/>
    </source>
</evidence>
<sequence length="52" mass="5981">MCVVGSVIKQIYILDNFKVPMSWMMDPVLCQTRAMILCMSPILLHFPSHQDV</sequence>
<dbReference type="Proteomes" id="UP000807115">
    <property type="component" value="Chromosome 7"/>
</dbReference>
<gene>
    <name evidence="1" type="ORF">BDA96_07G039400</name>
</gene>
<dbReference type="EMBL" id="CM027686">
    <property type="protein sequence ID" value="KAG0522463.1"/>
    <property type="molecule type" value="Genomic_DNA"/>
</dbReference>